<keyword evidence="7" id="KW-0862">Zinc</keyword>
<evidence type="ECO:0000313" key="10">
    <source>
        <dbReference type="Proteomes" id="UP000077521"/>
    </source>
</evidence>
<evidence type="ECO:0000256" key="6">
    <source>
        <dbReference type="ARBA" id="ARBA00022723"/>
    </source>
</evidence>
<dbReference type="GO" id="GO:0008168">
    <property type="term" value="F:methyltransferase activity"/>
    <property type="evidence" value="ECO:0007669"/>
    <property type="project" value="UniProtKB-KW"/>
</dbReference>
<sequence length="439" mass="47070">MVLADVSRGLEHVKVPVQDVTEEDLHALSNTFTQYRSQCIFHPSYIQHLADSVLRTKSEFQLDALEDRLEVSAYGCDCGRSASDADLGGESDTKIGFCSQSSTTCECVAEHGNFFELCDGPDGETQLLSLDAVPLRHVLYECTELCKCHRSSQTGDTDGAGQPKCANARVRSGVRIPLIVKPAQADQGLGVFAAAPIRRGTFVCEYAGELISSTEAQRRWTEQAATGQGNYILSVKEQAYKSGGSAGSHVSDDAESASSSSADRVEVRIDIDPTYSGNVARFINHLCPPLTNLVIYPVRCDGPLVLVTSSFEALQHRLGLVRLVDYLKARGSQGVKQSTDDGSITALAVLPAPPRAALYASRDIKEGEQLGFDYYDASGTSSTAVRPIQASTTRTSTSDDTAGSTARTRPATLDGRTRCLCDSPACRGSLPSEHDLMVG</sequence>
<gene>
    <name evidence="9" type="ORF">A4X13_0g5470</name>
</gene>
<dbReference type="InterPro" id="IPR046341">
    <property type="entry name" value="SET_dom_sf"/>
</dbReference>
<dbReference type="PANTHER" id="PTHR46223">
    <property type="entry name" value="HISTONE-LYSINE N-METHYLTRANSFERASE SUV39H"/>
    <property type="match status" value="1"/>
</dbReference>
<feature type="compositionally biased region" description="Low complexity" evidence="8">
    <location>
        <begin position="390"/>
        <end position="408"/>
    </location>
</feature>
<feature type="region of interest" description="Disordered" evidence="8">
    <location>
        <begin position="244"/>
        <end position="263"/>
    </location>
</feature>
<evidence type="ECO:0000256" key="8">
    <source>
        <dbReference type="SAM" id="MobiDB-lite"/>
    </source>
</evidence>
<dbReference type="AlphaFoldDB" id="A0A177T807"/>
<organism evidence="9 10">
    <name type="scientific">Tilletia indica</name>
    <dbReference type="NCBI Taxonomy" id="43049"/>
    <lineage>
        <taxon>Eukaryota</taxon>
        <taxon>Fungi</taxon>
        <taxon>Dikarya</taxon>
        <taxon>Basidiomycota</taxon>
        <taxon>Ustilaginomycotina</taxon>
        <taxon>Exobasidiomycetes</taxon>
        <taxon>Tilletiales</taxon>
        <taxon>Tilletiaceae</taxon>
        <taxon>Tilletia</taxon>
    </lineage>
</organism>
<dbReference type="PROSITE" id="PS50868">
    <property type="entry name" value="POST_SET"/>
    <property type="match status" value="1"/>
</dbReference>
<evidence type="ECO:0000256" key="7">
    <source>
        <dbReference type="ARBA" id="ARBA00022833"/>
    </source>
</evidence>
<keyword evidence="10" id="KW-1185">Reference proteome</keyword>
<dbReference type="GO" id="GO:0005694">
    <property type="term" value="C:chromosome"/>
    <property type="evidence" value="ECO:0007669"/>
    <property type="project" value="UniProtKB-SubCell"/>
</dbReference>
<dbReference type="GO" id="GO:0032259">
    <property type="term" value="P:methylation"/>
    <property type="evidence" value="ECO:0007669"/>
    <property type="project" value="UniProtKB-KW"/>
</dbReference>
<reference evidence="9" key="1">
    <citation type="submission" date="2016-04" db="EMBL/GenBank/DDBJ databases">
        <authorList>
            <person name="Nguyen H.D."/>
            <person name="Samba Siva P."/>
            <person name="Cullis J."/>
            <person name="Levesque C.A."/>
            <person name="Hambleton S."/>
        </authorList>
    </citation>
    <scope>NUCLEOTIDE SEQUENCE</scope>
    <source>
        <strain evidence="9">DAOMC 236416</strain>
    </source>
</reference>
<keyword evidence="3" id="KW-0489">Methyltransferase</keyword>
<keyword evidence="4" id="KW-0808">Transferase</keyword>
<keyword evidence="5" id="KW-0949">S-adenosyl-L-methionine</keyword>
<comment type="subcellular location">
    <subcellularLocation>
        <location evidence="1">Chromosome</location>
    </subcellularLocation>
</comment>
<dbReference type="GO" id="GO:0046872">
    <property type="term" value="F:metal ion binding"/>
    <property type="evidence" value="ECO:0007669"/>
    <property type="project" value="UniProtKB-KW"/>
</dbReference>
<name>A0A177T807_9BASI</name>
<reference evidence="9" key="2">
    <citation type="journal article" date="2019" name="IMA Fungus">
        <title>Genome sequencing and comparison of five Tilletia species to identify candidate genes for the detection of regulated species infecting wheat.</title>
        <authorList>
            <person name="Nguyen H.D.T."/>
            <person name="Sultana T."/>
            <person name="Kesanakurti P."/>
            <person name="Hambleton S."/>
        </authorList>
    </citation>
    <scope>NUCLEOTIDE SEQUENCE</scope>
    <source>
        <strain evidence="9">DAOMC 236416</strain>
    </source>
</reference>
<keyword evidence="2" id="KW-0158">Chromosome</keyword>
<dbReference type="Proteomes" id="UP000077521">
    <property type="component" value="Unassembled WGS sequence"/>
</dbReference>
<feature type="region of interest" description="Disordered" evidence="8">
    <location>
        <begin position="385"/>
        <end position="409"/>
    </location>
</feature>
<dbReference type="SMART" id="SM00317">
    <property type="entry name" value="SET"/>
    <property type="match status" value="1"/>
</dbReference>
<comment type="caution">
    <text evidence="9">The sequence shown here is derived from an EMBL/GenBank/DDBJ whole genome shotgun (WGS) entry which is preliminary data.</text>
</comment>
<evidence type="ECO:0000313" key="9">
    <source>
        <dbReference type="EMBL" id="KAE8248788.1"/>
    </source>
</evidence>
<evidence type="ECO:0000256" key="5">
    <source>
        <dbReference type="ARBA" id="ARBA00022691"/>
    </source>
</evidence>
<evidence type="ECO:0000256" key="3">
    <source>
        <dbReference type="ARBA" id="ARBA00022603"/>
    </source>
</evidence>
<dbReference type="InterPro" id="IPR050973">
    <property type="entry name" value="H3K9_Histone-Lys_N-MTase"/>
</dbReference>
<dbReference type="EMBL" id="LWDF02000430">
    <property type="protein sequence ID" value="KAE8248788.1"/>
    <property type="molecule type" value="Genomic_DNA"/>
</dbReference>
<dbReference type="InterPro" id="IPR001214">
    <property type="entry name" value="SET_dom"/>
</dbReference>
<proteinExistence type="predicted"/>
<evidence type="ECO:0000256" key="1">
    <source>
        <dbReference type="ARBA" id="ARBA00004286"/>
    </source>
</evidence>
<keyword evidence="6" id="KW-0479">Metal-binding</keyword>
<dbReference type="Pfam" id="PF00856">
    <property type="entry name" value="SET"/>
    <property type="match status" value="1"/>
</dbReference>
<accession>A0A177T807</accession>
<dbReference type="InterPro" id="IPR003616">
    <property type="entry name" value="Post-SET_dom"/>
</dbReference>
<dbReference type="Gene3D" id="2.170.270.10">
    <property type="entry name" value="SET domain"/>
    <property type="match status" value="1"/>
</dbReference>
<dbReference type="PANTHER" id="PTHR46223:SF3">
    <property type="entry name" value="HISTONE-LYSINE N-METHYLTRANSFERASE SET-23"/>
    <property type="match status" value="1"/>
</dbReference>
<dbReference type="SUPFAM" id="SSF82199">
    <property type="entry name" value="SET domain"/>
    <property type="match status" value="2"/>
</dbReference>
<dbReference type="PROSITE" id="PS50280">
    <property type="entry name" value="SET"/>
    <property type="match status" value="1"/>
</dbReference>
<evidence type="ECO:0000256" key="4">
    <source>
        <dbReference type="ARBA" id="ARBA00022679"/>
    </source>
</evidence>
<evidence type="ECO:0000256" key="2">
    <source>
        <dbReference type="ARBA" id="ARBA00022454"/>
    </source>
</evidence>
<protein>
    <submittedName>
        <fullName evidence="9">Uncharacterized protein</fullName>
    </submittedName>
</protein>